<organism evidence="3 4">
    <name type="scientific">Hibiscus trionum</name>
    <name type="common">Flower of an hour</name>
    <dbReference type="NCBI Taxonomy" id="183268"/>
    <lineage>
        <taxon>Eukaryota</taxon>
        <taxon>Viridiplantae</taxon>
        <taxon>Streptophyta</taxon>
        <taxon>Embryophyta</taxon>
        <taxon>Tracheophyta</taxon>
        <taxon>Spermatophyta</taxon>
        <taxon>Magnoliopsida</taxon>
        <taxon>eudicotyledons</taxon>
        <taxon>Gunneridae</taxon>
        <taxon>Pentapetalae</taxon>
        <taxon>rosids</taxon>
        <taxon>malvids</taxon>
        <taxon>Malvales</taxon>
        <taxon>Malvaceae</taxon>
        <taxon>Malvoideae</taxon>
        <taxon>Hibiscus</taxon>
    </lineage>
</organism>
<feature type="domain" description="C2H2-type" evidence="2">
    <location>
        <begin position="220"/>
        <end position="241"/>
    </location>
</feature>
<comment type="caution">
    <text evidence="3">The sequence shown here is derived from an EMBL/GenBank/DDBJ whole genome shotgun (WGS) entry which is preliminary data.</text>
</comment>
<dbReference type="EMBL" id="BSYR01000003">
    <property type="protein sequence ID" value="GMI64278.1"/>
    <property type="molecule type" value="Genomic_DNA"/>
</dbReference>
<dbReference type="InterPro" id="IPR013087">
    <property type="entry name" value="Znf_C2H2_type"/>
</dbReference>
<proteinExistence type="predicted"/>
<evidence type="ECO:0000259" key="2">
    <source>
        <dbReference type="PROSITE" id="PS00028"/>
    </source>
</evidence>
<evidence type="ECO:0000313" key="3">
    <source>
        <dbReference type="EMBL" id="GMI64278.1"/>
    </source>
</evidence>
<dbReference type="PROSITE" id="PS00028">
    <property type="entry name" value="ZINC_FINGER_C2H2_1"/>
    <property type="match status" value="1"/>
</dbReference>
<keyword evidence="4" id="KW-1185">Reference proteome</keyword>
<evidence type="ECO:0000256" key="1">
    <source>
        <dbReference type="SAM" id="MobiDB-lite"/>
    </source>
</evidence>
<name>A0A9W7LGN2_HIBTR</name>
<sequence length="326" mass="36013">MDSLFDYKKQSVHLEPAVLSNFAVHLLTFLNIAMNFSRNNSISSSGLSLGNGTIDARFFLSSIDSNLGLISHRVHVHSVINYVPWPAFPLSEVTTTGTELVRSTSTMGHVFAPSSRFGSNHEIFLTQPDHNQSVNTNLLRSVNPTQPDHNQSINTNLLRSMNPTQPDHNQSMNTNLLRSMNPASINRSEVRSNIKRETTGLRSDGRIHSLPGYPQGVYRCSKCLATLYSSQTFAAHVQSVHYKGEGEEARRRRMAARCRRRNLRLRQSSHGHTAVPVSSGGISKRYAARRNNGVAVGVDDVDQVRNGVGAASMRAPLGVVIKEEPM</sequence>
<feature type="region of interest" description="Disordered" evidence="1">
    <location>
        <begin position="155"/>
        <end position="175"/>
    </location>
</feature>
<dbReference type="AlphaFoldDB" id="A0A9W7LGN2"/>
<evidence type="ECO:0000313" key="4">
    <source>
        <dbReference type="Proteomes" id="UP001165190"/>
    </source>
</evidence>
<accession>A0A9W7LGN2</accession>
<protein>
    <recommendedName>
        <fullName evidence="2">C2H2-type domain-containing protein</fullName>
    </recommendedName>
</protein>
<gene>
    <name evidence="3" type="ORF">HRI_000097100</name>
</gene>
<dbReference type="Proteomes" id="UP001165190">
    <property type="component" value="Unassembled WGS sequence"/>
</dbReference>
<dbReference type="OrthoDB" id="824947at2759"/>
<reference evidence="3" key="1">
    <citation type="submission" date="2023-05" db="EMBL/GenBank/DDBJ databases">
        <title>Genome and transcriptome analyses reveal genes involved in the formation of fine ridges on petal epidermal cells in Hibiscus trionum.</title>
        <authorList>
            <person name="Koshimizu S."/>
            <person name="Masuda S."/>
            <person name="Ishii T."/>
            <person name="Shirasu K."/>
            <person name="Hoshino A."/>
            <person name="Arita M."/>
        </authorList>
    </citation>
    <scope>NUCLEOTIDE SEQUENCE</scope>
    <source>
        <strain evidence="3">Hamamatsu line</strain>
    </source>
</reference>